<organism evidence="2 3">
    <name type="scientific">Gordonia hankookensis</name>
    <dbReference type="NCBI Taxonomy" id="589403"/>
    <lineage>
        <taxon>Bacteria</taxon>
        <taxon>Bacillati</taxon>
        <taxon>Actinomycetota</taxon>
        <taxon>Actinomycetes</taxon>
        <taxon>Mycobacteriales</taxon>
        <taxon>Gordoniaceae</taxon>
        <taxon>Gordonia</taxon>
    </lineage>
</organism>
<keyword evidence="1" id="KW-0732">Signal</keyword>
<dbReference type="Pfam" id="PF10738">
    <property type="entry name" value="Lpp-LpqN"/>
    <property type="match status" value="1"/>
</dbReference>
<evidence type="ECO:0000256" key="1">
    <source>
        <dbReference type="ARBA" id="ARBA00022729"/>
    </source>
</evidence>
<evidence type="ECO:0000313" key="3">
    <source>
        <dbReference type="Proteomes" id="UP000602395"/>
    </source>
</evidence>
<keyword evidence="2" id="KW-0449">Lipoprotein</keyword>
<protein>
    <submittedName>
        <fullName evidence="2">LpqN/LpqT family lipoprotein</fullName>
    </submittedName>
</protein>
<evidence type="ECO:0000313" key="2">
    <source>
        <dbReference type="EMBL" id="MBD1320619.1"/>
    </source>
</evidence>
<proteinExistence type="predicted"/>
<dbReference type="Gene3D" id="3.40.1000.10">
    <property type="entry name" value="Mog1/PsbP, alpha/beta/alpha sandwich"/>
    <property type="match status" value="1"/>
</dbReference>
<dbReference type="Proteomes" id="UP000602395">
    <property type="component" value="Unassembled WGS sequence"/>
</dbReference>
<comment type="caution">
    <text evidence="2">The sequence shown here is derived from an EMBL/GenBank/DDBJ whole genome shotgun (WGS) entry which is preliminary data.</text>
</comment>
<keyword evidence="3" id="KW-1185">Reference proteome</keyword>
<dbReference type="EMBL" id="JACWMS010000002">
    <property type="protein sequence ID" value="MBD1320619.1"/>
    <property type="molecule type" value="Genomic_DNA"/>
</dbReference>
<sequence length="166" mass="18457">MSVTAAPVVDPRTIAGDIRIDAPASEWQEDPSGRQLGYLRTLIAPESPWASLRDNIVLVLTRFIVDHGVDVNDALDDAFNDARRLPDWSEHQAERFPITDRNEGGTIQAGSYRDESAGWLFAVTKHVLYQRGNVVYLLQCTGTTASDTAEHWSSLLRTVKSAYLDD</sequence>
<dbReference type="InterPro" id="IPR019674">
    <property type="entry name" value="Lipoprotein_LpqN/LpqT-like"/>
</dbReference>
<name>A0ABR7WCU2_9ACTN</name>
<reference evidence="2 3" key="1">
    <citation type="submission" date="2020-09" db="EMBL/GenBank/DDBJ databases">
        <title>Novel species in genus Gordonia.</title>
        <authorList>
            <person name="Zhang G."/>
        </authorList>
    </citation>
    <scope>NUCLEOTIDE SEQUENCE [LARGE SCALE GENOMIC DNA]</scope>
    <source>
        <strain evidence="2 3">ON-33</strain>
    </source>
</reference>
<accession>A0ABR7WCU2</accession>
<gene>
    <name evidence="2" type="ORF">IDF66_13610</name>
</gene>